<dbReference type="InterPro" id="IPR036388">
    <property type="entry name" value="WH-like_DNA-bd_sf"/>
</dbReference>
<dbReference type="InterPro" id="IPR039425">
    <property type="entry name" value="RNA_pol_sigma-70-like"/>
</dbReference>
<keyword evidence="3" id="KW-0731">Sigma factor</keyword>
<evidence type="ECO:0000256" key="1">
    <source>
        <dbReference type="ARBA" id="ARBA00010641"/>
    </source>
</evidence>
<dbReference type="GO" id="GO:0006352">
    <property type="term" value="P:DNA-templated transcription initiation"/>
    <property type="evidence" value="ECO:0007669"/>
    <property type="project" value="InterPro"/>
</dbReference>
<dbReference type="SUPFAM" id="SSF88659">
    <property type="entry name" value="Sigma3 and sigma4 domains of RNA polymerase sigma factors"/>
    <property type="match status" value="1"/>
</dbReference>
<protein>
    <recommendedName>
        <fullName evidence="9">RNA polymerase subunit sigma-24</fullName>
    </recommendedName>
</protein>
<dbReference type="GO" id="GO:0016987">
    <property type="term" value="F:sigma factor activity"/>
    <property type="evidence" value="ECO:0007669"/>
    <property type="project" value="UniProtKB-KW"/>
</dbReference>
<feature type="domain" description="RNA polymerase sigma factor 70 region 4 type 2" evidence="6">
    <location>
        <begin position="120"/>
        <end position="172"/>
    </location>
</feature>
<dbReference type="InterPro" id="IPR013325">
    <property type="entry name" value="RNA_pol_sigma_r2"/>
</dbReference>
<evidence type="ECO:0000256" key="4">
    <source>
        <dbReference type="ARBA" id="ARBA00023163"/>
    </source>
</evidence>
<dbReference type="InterPro" id="IPR013249">
    <property type="entry name" value="RNA_pol_sigma70_r4_t2"/>
</dbReference>
<evidence type="ECO:0000313" key="8">
    <source>
        <dbReference type="Proteomes" id="UP000030013"/>
    </source>
</evidence>
<evidence type="ECO:0000256" key="3">
    <source>
        <dbReference type="ARBA" id="ARBA00023082"/>
    </source>
</evidence>
<keyword evidence="4" id="KW-0804">Transcription</keyword>
<comment type="caution">
    <text evidence="7">The sequence shown here is derived from an EMBL/GenBank/DDBJ whole genome shotgun (WGS) entry which is preliminary data.</text>
</comment>
<sequence length="193" mass="21291">MIGGEFATVLARAQEGDEVAFAMLWRDLNPALVRYLVMTREPADDVAAETWLSVVRGLHAFRGDEIAWRAWVFTTARRRAVDQGRRRARIAVVDREWVRSTTEPGTRDASDRALERIDTEEALRLVAQLPTAQAEVIALRIVVGLPAVAVADVLGRSPGAVRVATHRGLRRLEELLAERGVTPSPAQSLPLPT</sequence>
<evidence type="ECO:0000259" key="6">
    <source>
        <dbReference type="Pfam" id="PF08281"/>
    </source>
</evidence>
<dbReference type="Pfam" id="PF04542">
    <property type="entry name" value="Sigma70_r2"/>
    <property type="match status" value="1"/>
</dbReference>
<dbReference type="OrthoDB" id="5501064at2"/>
<dbReference type="eggNOG" id="COG1595">
    <property type="taxonomic scope" value="Bacteria"/>
</dbReference>
<keyword evidence="8" id="KW-1185">Reference proteome</keyword>
<dbReference type="InterPro" id="IPR013324">
    <property type="entry name" value="RNA_pol_sigma_r3/r4-like"/>
</dbReference>
<dbReference type="Gene3D" id="1.10.10.10">
    <property type="entry name" value="Winged helix-like DNA-binding domain superfamily/Winged helix DNA-binding domain"/>
    <property type="match status" value="1"/>
</dbReference>
<dbReference type="InterPro" id="IPR007627">
    <property type="entry name" value="RNA_pol_sigma70_r2"/>
</dbReference>
<dbReference type="NCBIfam" id="TIGR02937">
    <property type="entry name" value="sigma70-ECF"/>
    <property type="match status" value="1"/>
</dbReference>
<evidence type="ECO:0008006" key="9">
    <source>
        <dbReference type="Google" id="ProtNLM"/>
    </source>
</evidence>
<dbReference type="GO" id="GO:0003677">
    <property type="term" value="F:DNA binding"/>
    <property type="evidence" value="ECO:0007669"/>
    <property type="project" value="InterPro"/>
</dbReference>
<organism evidence="7 8">
    <name type="scientific">Knoellia aerolata DSM 18566</name>
    <dbReference type="NCBI Taxonomy" id="1385519"/>
    <lineage>
        <taxon>Bacteria</taxon>
        <taxon>Bacillati</taxon>
        <taxon>Actinomycetota</taxon>
        <taxon>Actinomycetes</taxon>
        <taxon>Micrococcales</taxon>
        <taxon>Intrasporangiaceae</taxon>
        <taxon>Knoellia</taxon>
    </lineage>
</organism>
<dbReference type="RefSeq" id="WP_035937067.1">
    <property type="nucleotide sequence ID" value="NZ_AVPL01000022.1"/>
</dbReference>
<dbReference type="EMBL" id="AVPL01000022">
    <property type="protein sequence ID" value="KGN41200.1"/>
    <property type="molecule type" value="Genomic_DNA"/>
</dbReference>
<dbReference type="PANTHER" id="PTHR43133">
    <property type="entry name" value="RNA POLYMERASE ECF-TYPE SIGMA FACTO"/>
    <property type="match status" value="1"/>
</dbReference>
<evidence type="ECO:0000256" key="2">
    <source>
        <dbReference type="ARBA" id="ARBA00023015"/>
    </source>
</evidence>
<dbReference type="SUPFAM" id="SSF88946">
    <property type="entry name" value="Sigma2 domain of RNA polymerase sigma factors"/>
    <property type="match status" value="1"/>
</dbReference>
<dbReference type="AlphaFoldDB" id="A0A0A0JUW6"/>
<dbReference type="Pfam" id="PF08281">
    <property type="entry name" value="Sigma70_r4_2"/>
    <property type="match status" value="1"/>
</dbReference>
<evidence type="ECO:0000259" key="5">
    <source>
        <dbReference type="Pfam" id="PF04542"/>
    </source>
</evidence>
<dbReference type="Proteomes" id="UP000030013">
    <property type="component" value="Unassembled WGS sequence"/>
</dbReference>
<reference evidence="7 8" key="1">
    <citation type="submission" date="2013-08" db="EMBL/GenBank/DDBJ databases">
        <title>The genome sequence of Knoellia aerolata.</title>
        <authorList>
            <person name="Zhu W."/>
            <person name="Wang G."/>
        </authorList>
    </citation>
    <scope>NUCLEOTIDE SEQUENCE [LARGE SCALE GENOMIC DNA]</scope>
    <source>
        <strain evidence="7 8">DSM 18566</strain>
    </source>
</reference>
<proteinExistence type="inferred from homology"/>
<accession>A0A0A0JUW6</accession>
<dbReference type="Gene3D" id="1.10.1740.10">
    <property type="match status" value="1"/>
</dbReference>
<keyword evidence="2" id="KW-0805">Transcription regulation</keyword>
<gene>
    <name evidence="7" type="ORF">N801_08950</name>
</gene>
<dbReference type="PANTHER" id="PTHR43133:SF66">
    <property type="entry name" value="ECF RNA POLYMERASE SIGMA FACTOR SIGK"/>
    <property type="match status" value="1"/>
</dbReference>
<dbReference type="STRING" id="1385519.N801_08950"/>
<feature type="domain" description="RNA polymerase sigma-70 region 2" evidence="5">
    <location>
        <begin position="32"/>
        <end position="89"/>
    </location>
</feature>
<evidence type="ECO:0000313" key="7">
    <source>
        <dbReference type="EMBL" id="KGN41200.1"/>
    </source>
</evidence>
<comment type="similarity">
    <text evidence="1">Belongs to the sigma-70 factor family. ECF subfamily.</text>
</comment>
<dbReference type="InterPro" id="IPR014284">
    <property type="entry name" value="RNA_pol_sigma-70_dom"/>
</dbReference>
<name>A0A0A0JUW6_9MICO</name>